<dbReference type="PRINTS" id="PR00385">
    <property type="entry name" value="P450"/>
</dbReference>
<dbReference type="Pfam" id="PF00067">
    <property type="entry name" value="p450"/>
    <property type="match status" value="2"/>
</dbReference>
<reference evidence="11 12" key="1">
    <citation type="submission" date="2019-12" db="EMBL/GenBank/DDBJ databases">
        <authorList>
            <person name="Floudas D."/>
            <person name="Bentzer J."/>
            <person name="Ahren D."/>
            <person name="Johansson T."/>
            <person name="Persson P."/>
            <person name="Tunlid A."/>
        </authorList>
    </citation>
    <scope>NUCLEOTIDE SEQUENCE [LARGE SCALE GENOMIC DNA]</scope>
    <source>
        <strain evidence="11 12">CBS 102.39</strain>
    </source>
</reference>
<organism evidence="11 12">
    <name type="scientific">Agrocybe pediades</name>
    <dbReference type="NCBI Taxonomy" id="84607"/>
    <lineage>
        <taxon>Eukaryota</taxon>
        <taxon>Fungi</taxon>
        <taxon>Dikarya</taxon>
        <taxon>Basidiomycota</taxon>
        <taxon>Agaricomycotina</taxon>
        <taxon>Agaricomycetes</taxon>
        <taxon>Agaricomycetidae</taxon>
        <taxon>Agaricales</taxon>
        <taxon>Agaricineae</taxon>
        <taxon>Strophariaceae</taxon>
        <taxon>Agrocybe</taxon>
    </lineage>
</organism>
<dbReference type="GO" id="GO:0005506">
    <property type="term" value="F:iron ion binding"/>
    <property type="evidence" value="ECO:0007669"/>
    <property type="project" value="InterPro"/>
</dbReference>
<dbReference type="InterPro" id="IPR036396">
    <property type="entry name" value="Cyt_P450_sf"/>
</dbReference>
<dbReference type="AlphaFoldDB" id="A0A8H4QZY7"/>
<evidence type="ECO:0000256" key="9">
    <source>
        <dbReference type="PIRSR" id="PIRSR602401-1"/>
    </source>
</evidence>
<dbReference type="GO" id="GO:0004497">
    <property type="term" value="F:monooxygenase activity"/>
    <property type="evidence" value="ECO:0007669"/>
    <property type="project" value="UniProtKB-KW"/>
</dbReference>
<evidence type="ECO:0000313" key="12">
    <source>
        <dbReference type="Proteomes" id="UP000521872"/>
    </source>
</evidence>
<evidence type="ECO:0000256" key="8">
    <source>
        <dbReference type="ARBA" id="ARBA00023033"/>
    </source>
</evidence>
<dbReference type="Proteomes" id="UP000521872">
    <property type="component" value="Unassembled WGS sequence"/>
</dbReference>
<dbReference type="GO" id="GO:0020037">
    <property type="term" value="F:heme binding"/>
    <property type="evidence" value="ECO:0007669"/>
    <property type="project" value="InterPro"/>
</dbReference>
<keyword evidence="7 9" id="KW-0408">Iron</keyword>
<keyword evidence="10" id="KW-0812">Transmembrane</keyword>
<feature type="binding site" description="axial binding residue" evidence="9">
    <location>
        <position position="453"/>
    </location>
    <ligand>
        <name>heme</name>
        <dbReference type="ChEBI" id="CHEBI:30413"/>
    </ligand>
    <ligandPart>
        <name>Fe</name>
        <dbReference type="ChEBI" id="CHEBI:18248"/>
    </ligandPart>
</feature>
<dbReference type="PROSITE" id="PS00086">
    <property type="entry name" value="CYTOCHROME_P450"/>
    <property type="match status" value="2"/>
</dbReference>
<evidence type="ECO:0000256" key="7">
    <source>
        <dbReference type="ARBA" id="ARBA00023004"/>
    </source>
</evidence>
<dbReference type="InterPro" id="IPR002401">
    <property type="entry name" value="Cyt_P450_E_grp-I"/>
</dbReference>
<evidence type="ECO:0000256" key="5">
    <source>
        <dbReference type="ARBA" id="ARBA00022723"/>
    </source>
</evidence>
<dbReference type="CDD" id="cd11065">
    <property type="entry name" value="CYP64-like"/>
    <property type="match status" value="2"/>
</dbReference>
<gene>
    <name evidence="11" type="ORF">D9613_004838</name>
</gene>
<keyword evidence="12" id="KW-1185">Reference proteome</keyword>
<dbReference type="EMBL" id="JAACJL010000016">
    <property type="protein sequence ID" value="KAF4619750.1"/>
    <property type="molecule type" value="Genomic_DNA"/>
</dbReference>
<protein>
    <recommendedName>
        <fullName evidence="13">Cytochrome P450</fullName>
    </recommendedName>
</protein>
<dbReference type="PANTHER" id="PTHR46300:SF7">
    <property type="entry name" value="P450, PUTATIVE (EUROFUNG)-RELATED"/>
    <property type="match status" value="1"/>
</dbReference>
<accession>A0A8H4QZY7</accession>
<name>A0A8H4QZY7_9AGAR</name>
<evidence type="ECO:0000256" key="6">
    <source>
        <dbReference type="ARBA" id="ARBA00023002"/>
    </source>
</evidence>
<comment type="pathway">
    <text evidence="2">Secondary metabolite biosynthesis.</text>
</comment>
<comment type="similarity">
    <text evidence="3">Belongs to the cytochrome P450 family.</text>
</comment>
<feature type="transmembrane region" description="Helical" evidence="10">
    <location>
        <begin position="6"/>
        <end position="24"/>
    </location>
</feature>
<evidence type="ECO:0000256" key="10">
    <source>
        <dbReference type="SAM" id="Phobius"/>
    </source>
</evidence>
<comment type="caution">
    <text evidence="11">The sequence shown here is derived from an EMBL/GenBank/DDBJ whole genome shotgun (WGS) entry which is preliminary data.</text>
</comment>
<keyword evidence="6" id="KW-0560">Oxidoreductase</keyword>
<comment type="cofactor">
    <cofactor evidence="1 9">
        <name>heme</name>
        <dbReference type="ChEBI" id="CHEBI:30413"/>
    </cofactor>
</comment>
<dbReference type="InterPro" id="IPR017972">
    <property type="entry name" value="Cyt_P450_CS"/>
</dbReference>
<evidence type="ECO:0000256" key="4">
    <source>
        <dbReference type="ARBA" id="ARBA00022617"/>
    </source>
</evidence>
<keyword evidence="5 9" id="KW-0479">Metal-binding</keyword>
<sequence length="903" mass="102401">MSFVSPSFVVGAILIYYTCLWYWNSTRLARRGLRLPPGPKQKFLTGNLHQIPRTHSWLTFRTWAMEYGPIVYFRVFNNRTIVLNSGKATLDLLESRSAIYSDRPISWMGGELAGRNRTVFLTGFADYRFKLFRRLLQTGLNPRASKSYRPIQVQETQVLLQNLLTAPEDFMVHIRRNAVAIILKVAYGYQVESNDDTLVRLIEDGFILSSTINVPGKFWVEFFPILRFMPDWLPGAGFKRKARSVGKEMSKIEYIPFDWARQEIVRGFIYLGSKLNNSQEKGNYVESFVSKHTVGQAEDLDAETLENIKWTAAALYVGGGDTTVSALTSFMYLMAMNPEIQKRAQAYVDQVAQGRLPTLDDYASLPYIVALIKEILRWAPVAPIGIPHRVMEDDVYQNYFIPKGTRIIANIWAITHDEEIYPDPFTFDPSRHLGSNPQPDPFKFVFGFGRRACPGAHLAEMSLFLSIVNILAVFDITKPVGRDGKEYEPEIEWTGGITIPTLWMGGELGGRKKSVFITQFSDPRFKLYRRLLQTGLNPRAAKSYEPIQIQETQILLQNLLNAPDDFKIHIRRNAVAIILKVAYGYQVESNDDPLVQLIEETFKLGGIVNVPGKFWVEYFPALRFLPDWFPGAGFKKLARDVGKERSKVDHVPFSWARKEIEKGDYVESFVSKHTVNPEGGETIDKETLDAIERTASALYIGGGDTTVSGLTSFVLLMALNPEIQKQAQEDVDKVASGRLPTLDDYDSLPLVKAIIKETLRWAPVAPLGIPHHAMEDDVYQGYFIPKGATITANIWAITHDEEIYPDPFKFDPSRHLGTEAQPDPFKFVFGFGRRICPGAHLAEMSLFLSISNILAVFDISKPLDKDGKEYEPEIEWTSGTTMHMKSFPCRIKPRSKEHLMLLG</sequence>
<keyword evidence="4 9" id="KW-0349">Heme</keyword>
<evidence type="ECO:0000256" key="2">
    <source>
        <dbReference type="ARBA" id="ARBA00005179"/>
    </source>
</evidence>
<dbReference type="InterPro" id="IPR050364">
    <property type="entry name" value="Cytochrome_P450_fung"/>
</dbReference>
<evidence type="ECO:0008006" key="13">
    <source>
        <dbReference type="Google" id="ProtNLM"/>
    </source>
</evidence>
<keyword evidence="10" id="KW-1133">Transmembrane helix</keyword>
<evidence type="ECO:0000256" key="1">
    <source>
        <dbReference type="ARBA" id="ARBA00001971"/>
    </source>
</evidence>
<dbReference type="Gene3D" id="1.10.630.10">
    <property type="entry name" value="Cytochrome P450"/>
    <property type="match status" value="2"/>
</dbReference>
<evidence type="ECO:0000313" key="11">
    <source>
        <dbReference type="EMBL" id="KAF4619750.1"/>
    </source>
</evidence>
<evidence type="ECO:0000256" key="3">
    <source>
        <dbReference type="ARBA" id="ARBA00010617"/>
    </source>
</evidence>
<dbReference type="InterPro" id="IPR001128">
    <property type="entry name" value="Cyt_P450"/>
</dbReference>
<dbReference type="SUPFAM" id="SSF48264">
    <property type="entry name" value="Cytochrome P450"/>
    <property type="match status" value="2"/>
</dbReference>
<keyword evidence="10" id="KW-0472">Membrane</keyword>
<keyword evidence="8" id="KW-0503">Monooxygenase</keyword>
<proteinExistence type="inferred from homology"/>
<dbReference type="PANTHER" id="PTHR46300">
    <property type="entry name" value="P450, PUTATIVE (EUROFUNG)-RELATED-RELATED"/>
    <property type="match status" value="1"/>
</dbReference>
<dbReference type="PRINTS" id="PR00463">
    <property type="entry name" value="EP450I"/>
</dbReference>
<dbReference type="GO" id="GO:0016705">
    <property type="term" value="F:oxidoreductase activity, acting on paired donors, with incorporation or reduction of molecular oxygen"/>
    <property type="evidence" value="ECO:0007669"/>
    <property type="project" value="InterPro"/>
</dbReference>